<organism evidence="2 3">
    <name type="scientific">Marinomonas polaris DSM 16579</name>
    <dbReference type="NCBI Taxonomy" id="1122206"/>
    <lineage>
        <taxon>Bacteria</taxon>
        <taxon>Pseudomonadati</taxon>
        <taxon>Pseudomonadota</taxon>
        <taxon>Gammaproteobacteria</taxon>
        <taxon>Oceanospirillales</taxon>
        <taxon>Oceanospirillaceae</taxon>
        <taxon>Marinomonas</taxon>
    </lineage>
</organism>
<dbReference type="EMBL" id="FQVF01000030">
    <property type="protein sequence ID" value="SHG78194.1"/>
    <property type="molecule type" value="Genomic_DNA"/>
</dbReference>
<proteinExistence type="predicted"/>
<dbReference type="Proteomes" id="UP000184517">
    <property type="component" value="Unassembled WGS sequence"/>
</dbReference>
<accession>A0A1M5ML88</accession>
<dbReference type="OrthoDB" id="7067410at2"/>
<keyword evidence="3" id="KW-1185">Reference proteome</keyword>
<dbReference type="AlphaFoldDB" id="A0A1M5ML88"/>
<dbReference type="RefSeq" id="WP_072842258.1">
    <property type="nucleotide sequence ID" value="NZ_FQVF01000030.1"/>
</dbReference>
<name>A0A1M5ML88_9GAMM</name>
<dbReference type="InterPro" id="IPR025511">
    <property type="entry name" value="DUF4398"/>
</dbReference>
<sequence>MSQIMKGLFFSSCRHVLKSSSVVAVVVLLTACSNNPQPKMYGALQAAETAIADADRNGVNGYPSPELVEARNKLQQARAAIEMEQMPLAVYLAQESQVDAELASAKATLIKEQQVNDEIKEGIEVLKQEMDRNMGAGS</sequence>
<evidence type="ECO:0000259" key="1">
    <source>
        <dbReference type="Pfam" id="PF14346"/>
    </source>
</evidence>
<gene>
    <name evidence="2" type="ORF">SAMN02745753_04484</name>
</gene>
<dbReference type="STRING" id="1122206.SAMN02745753_04484"/>
<dbReference type="Gene3D" id="1.20.1270.390">
    <property type="match status" value="1"/>
</dbReference>
<dbReference type="Pfam" id="PF14346">
    <property type="entry name" value="DUF4398"/>
    <property type="match status" value="1"/>
</dbReference>
<reference evidence="3" key="1">
    <citation type="submission" date="2016-11" db="EMBL/GenBank/DDBJ databases">
        <authorList>
            <person name="Varghese N."/>
            <person name="Submissions S."/>
        </authorList>
    </citation>
    <scope>NUCLEOTIDE SEQUENCE [LARGE SCALE GENOMIC DNA]</scope>
    <source>
        <strain evidence="3">DSM 16579</strain>
    </source>
</reference>
<evidence type="ECO:0000313" key="2">
    <source>
        <dbReference type="EMBL" id="SHG78194.1"/>
    </source>
</evidence>
<protein>
    <recommendedName>
        <fullName evidence="1">DUF4398 domain-containing protein</fullName>
    </recommendedName>
</protein>
<dbReference type="PROSITE" id="PS51257">
    <property type="entry name" value="PROKAR_LIPOPROTEIN"/>
    <property type="match status" value="1"/>
</dbReference>
<evidence type="ECO:0000313" key="3">
    <source>
        <dbReference type="Proteomes" id="UP000184517"/>
    </source>
</evidence>
<feature type="domain" description="DUF4398" evidence="1">
    <location>
        <begin position="43"/>
        <end position="116"/>
    </location>
</feature>